<evidence type="ECO:0000313" key="1">
    <source>
        <dbReference type="EMBL" id="EWY41852.1"/>
    </source>
</evidence>
<organism evidence="1 2">
    <name type="scientific">Skermanella stibiiresistens SB22</name>
    <dbReference type="NCBI Taxonomy" id="1385369"/>
    <lineage>
        <taxon>Bacteria</taxon>
        <taxon>Pseudomonadati</taxon>
        <taxon>Pseudomonadota</taxon>
        <taxon>Alphaproteobacteria</taxon>
        <taxon>Rhodospirillales</taxon>
        <taxon>Azospirillaceae</taxon>
        <taxon>Skermanella</taxon>
    </lineage>
</organism>
<name>W9HAX4_9PROT</name>
<comment type="caution">
    <text evidence="1">The sequence shown here is derived from an EMBL/GenBank/DDBJ whole genome shotgun (WGS) entry which is preliminary data.</text>
</comment>
<dbReference type="Proteomes" id="UP000019486">
    <property type="component" value="Unassembled WGS sequence"/>
</dbReference>
<evidence type="ECO:0000313" key="2">
    <source>
        <dbReference type="Proteomes" id="UP000019486"/>
    </source>
</evidence>
<sequence length="66" mass="7569">MGSRAVPVTMRPAVLYFVERMLMRREPLTREAWAGFAAGADAFCDAILRRMPIDDPASEAWDNRRR</sequence>
<keyword evidence="2" id="KW-1185">Reference proteome</keyword>
<accession>W9HAX4</accession>
<reference evidence="1 2" key="1">
    <citation type="submission" date="2013-08" db="EMBL/GenBank/DDBJ databases">
        <title>The genome sequence of Skermanella stibiiresistens.</title>
        <authorList>
            <person name="Zhu W."/>
            <person name="Wang G."/>
        </authorList>
    </citation>
    <scope>NUCLEOTIDE SEQUENCE [LARGE SCALE GENOMIC DNA]</scope>
    <source>
        <strain evidence="1 2">SB22</strain>
    </source>
</reference>
<proteinExistence type="predicted"/>
<dbReference type="EMBL" id="AVFL01000003">
    <property type="protein sequence ID" value="EWY41852.1"/>
    <property type="molecule type" value="Genomic_DNA"/>
</dbReference>
<dbReference type="AlphaFoldDB" id="W9HAX4"/>
<protein>
    <submittedName>
        <fullName evidence="1">Uncharacterized protein</fullName>
    </submittedName>
</protein>
<gene>
    <name evidence="1" type="ORF">N825_24725</name>
</gene>